<dbReference type="InterPro" id="IPR003656">
    <property type="entry name" value="Znf_BED"/>
</dbReference>
<organism evidence="7 8">
    <name type="scientific">Platanthera zijinensis</name>
    <dbReference type="NCBI Taxonomy" id="2320716"/>
    <lineage>
        <taxon>Eukaryota</taxon>
        <taxon>Viridiplantae</taxon>
        <taxon>Streptophyta</taxon>
        <taxon>Embryophyta</taxon>
        <taxon>Tracheophyta</taxon>
        <taxon>Spermatophyta</taxon>
        <taxon>Magnoliopsida</taxon>
        <taxon>Liliopsida</taxon>
        <taxon>Asparagales</taxon>
        <taxon>Orchidaceae</taxon>
        <taxon>Orchidoideae</taxon>
        <taxon>Orchideae</taxon>
        <taxon>Orchidinae</taxon>
        <taxon>Platanthera</taxon>
    </lineage>
</organism>
<feature type="compositionally biased region" description="Acidic residues" evidence="5">
    <location>
        <begin position="166"/>
        <end position="182"/>
    </location>
</feature>
<accession>A0AAP0FWZ0</accession>
<dbReference type="Proteomes" id="UP001418222">
    <property type="component" value="Unassembled WGS sequence"/>
</dbReference>
<evidence type="ECO:0000256" key="2">
    <source>
        <dbReference type="ARBA" id="ARBA00022771"/>
    </source>
</evidence>
<proteinExistence type="predicted"/>
<protein>
    <recommendedName>
        <fullName evidence="6">BED-type domain-containing protein</fullName>
    </recommendedName>
</protein>
<feature type="compositionally biased region" description="Basic and acidic residues" evidence="5">
    <location>
        <begin position="1"/>
        <end position="16"/>
    </location>
</feature>
<evidence type="ECO:0000256" key="5">
    <source>
        <dbReference type="SAM" id="MobiDB-lite"/>
    </source>
</evidence>
<reference evidence="7 8" key="1">
    <citation type="journal article" date="2022" name="Nat. Plants">
        <title>Genomes of leafy and leafless Platanthera orchids illuminate the evolution of mycoheterotrophy.</title>
        <authorList>
            <person name="Li M.H."/>
            <person name="Liu K.W."/>
            <person name="Li Z."/>
            <person name="Lu H.C."/>
            <person name="Ye Q.L."/>
            <person name="Zhang D."/>
            <person name="Wang J.Y."/>
            <person name="Li Y.F."/>
            <person name="Zhong Z.M."/>
            <person name="Liu X."/>
            <person name="Yu X."/>
            <person name="Liu D.K."/>
            <person name="Tu X.D."/>
            <person name="Liu B."/>
            <person name="Hao Y."/>
            <person name="Liao X.Y."/>
            <person name="Jiang Y.T."/>
            <person name="Sun W.H."/>
            <person name="Chen J."/>
            <person name="Chen Y.Q."/>
            <person name="Ai Y."/>
            <person name="Zhai J.W."/>
            <person name="Wu S.S."/>
            <person name="Zhou Z."/>
            <person name="Hsiao Y.Y."/>
            <person name="Wu W.L."/>
            <person name="Chen Y.Y."/>
            <person name="Lin Y.F."/>
            <person name="Hsu J.L."/>
            <person name="Li C.Y."/>
            <person name="Wang Z.W."/>
            <person name="Zhao X."/>
            <person name="Zhong W.Y."/>
            <person name="Ma X.K."/>
            <person name="Ma L."/>
            <person name="Huang J."/>
            <person name="Chen G.Z."/>
            <person name="Huang M.Z."/>
            <person name="Huang L."/>
            <person name="Peng D.H."/>
            <person name="Luo Y.B."/>
            <person name="Zou S.Q."/>
            <person name="Chen S.P."/>
            <person name="Lan S."/>
            <person name="Tsai W.C."/>
            <person name="Van de Peer Y."/>
            <person name="Liu Z.J."/>
        </authorList>
    </citation>
    <scope>NUCLEOTIDE SEQUENCE [LARGE SCALE GENOMIC DNA]</scope>
    <source>
        <strain evidence="7">Lor287</strain>
    </source>
</reference>
<keyword evidence="2 4" id="KW-0863">Zinc-finger</keyword>
<gene>
    <name evidence="7" type="ORF">KSP39_PZI020245</name>
</gene>
<evidence type="ECO:0000313" key="8">
    <source>
        <dbReference type="Proteomes" id="UP001418222"/>
    </source>
</evidence>
<name>A0AAP0FWZ0_9ASPA</name>
<dbReference type="Pfam" id="PF02892">
    <property type="entry name" value="zf-BED"/>
    <property type="match status" value="1"/>
</dbReference>
<keyword evidence="1" id="KW-0479">Metal-binding</keyword>
<keyword evidence="8" id="KW-1185">Reference proteome</keyword>
<feature type="compositionally biased region" description="Basic and acidic residues" evidence="5">
    <location>
        <begin position="118"/>
        <end position="128"/>
    </location>
</feature>
<keyword evidence="3" id="KW-0862">Zinc</keyword>
<feature type="region of interest" description="Disordered" evidence="5">
    <location>
        <begin position="115"/>
        <end position="195"/>
    </location>
</feature>
<evidence type="ECO:0000256" key="1">
    <source>
        <dbReference type="ARBA" id="ARBA00022723"/>
    </source>
</evidence>
<evidence type="ECO:0000313" key="7">
    <source>
        <dbReference type="EMBL" id="KAK8921054.1"/>
    </source>
</evidence>
<dbReference type="PROSITE" id="PS50808">
    <property type="entry name" value="ZF_BED"/>
    <property type="match status" value="1"/>
</dbReference>
<dbReference type="EMBL" id="JBBWWQ010000018">
    <property type="protein sequence ID" value="KAK8921054.1"/>
    <property type="molecule type" value="Genomic_DNA"/>
</dbReference>
<comment type="caution">
    <text evidence="7">The sequence shown here is derived from an EMBL/GenBank/DDBJ whole genome shotgun (WGS) entry which is preliminary data.</text>
</comment>
<feature type="region of interest" description="Disordered" evidence="5">
    <location>
        <begin position="1"/>
        <end position="26"/>
    </location>
</feature>
<evidence type="ECO:0000259" key="6">
    <source>
        <dbReference type="PROSITE" id="PS50808"/>
    </source>
</evidence>
<dbReference type="GO" id="GO:0008270">
    <property type="term" value="F:zinc ion binding"/>
    <property type="evidence" value="ECO:0007669"/>
    <property type="project" value="UniProtKB-KW"/>
</dbReference>
<dbReference type="AlphaFoldDB" id="A0AAP0FWZ0"/>
<dbReference type="GO" id="GO:0003677">
    <property type="term" value="F:DNA binding"/>
    <property type="evidence" value="ECO:0007669"/>
    <property type="project" value="InterPro"/>
</dbReference>
<evidence type="ECO:0000256" key="4">
    <source>
        <dbReference type="PROSITE-ProRule" id="PRU00027"/>
    </source>
</evidence>
<evidence type="ECO:0000256" key="3">
    <source>
        <dbReference type="ARBA" id="ARBA00022833"/>
    </source>
</evidence>
<sequence length="195" mass="21666">MSSEASTKESSTKLGRDPFWSHGEKVDAKDTNRVRCRYCSQVLSGGVSRLKAHLAGIRGNVKPCPKVPAEVKIQADVALKSQLVLKEAKKSIDDEDDEVFPGEGLTWQQVAECMDVDTEPRKSSHESRQSSMTPNTKSSKKKGKRKVDCVDEEEEVEFSASSEGDLIQEEILEGDYETDNDEINQTMHSEGIEDD</sequence>
<dbReference type="PANTHER" id="PTHR46951:SF2">
    <property type="entry name" value="BED-TYPE DOMAIN-CONTAINING PROTEIN"/>
    <property type="match status" value="1"/>
</dbReference>
<feature type="domain" description="BED-type" evidence="6">
    <location>
        <begin position="14"/>
        <end position="71"/>
    </location>
</feature>
<dbReference type="PANTHER" id="PTHR46951">
    <property type="entry name" value="BED-TYPE DOMAIN-CONTAINING PROTEIN"/>
    <property type="match status" value="1"/>
</dbReference>